<proteinExistence type="predicted"/>
<dbReference type="Pfam" id="PF00392">
    <property type="entry name" value="GntR"/>
    <property type="match status" value="1"/>
</dbReference>
<evidence type="ECO:0000256" key="3">
    <source>
        <dbReference type="ARBA" id="ARBA00023163"/>
    </source>
</evidence>
<evidence type="ECO:0000313" key="6">
    <source>
        <dbReference type="Proteomes" id="UP000305709"/>
    </source>
</evidence>
<feature type="domain" description="HTH gntR-type" evidence="4">
    <location>
        <begin position="23"/>
        <end position="91"/>
    </location>
</feature>
<dbReference type="EMBL" id="VDFV01000053">
    <property type="protein sequence ID" value="TNC63092.1"/>
    <property type="molecule type" value="Genomic_DNA"/>
</dbReference>
<dbReference type="InterPro" id="IPR011711">
    <property type="entry name" value="GntR_C"/>
</dbReference>
<dbReference type="RefSeq" id="WP_139083427.1">
    <property type="nucleotide sequence ID" value="NZ_VDFV01000053.1"/>
</dbReference>
<keyword evidence="2" id="KW-0238">DNA-binding</keyword>
<dbReference type="InterPro" id="IPR000524">
    <property type="entry name" value="Tscrpt_reg_HTH_GntR"/>
</dbReference>
<reference evidence="5 6" key="1">
    <citation type="submission" date="2019-06" db="EMBL/GenBank/DDBJ databases">
        <authorList>
            <person name="Jiang L."/>
        </authorList>
    </citation>
    <scope>NUCLEOTIDE SEQUENCE [LARGE SCALE GENOMIC DNA]</scope>
    <source>
        <strain evidence="5 6">YIM 48858</strain>
    </source>
</reference>
<dbReference type="PANTHER" id="PTHR43537">
    <property type="entry name" value="TRANSCRIPTIONAL REGULATOR, GNTR FAMILY"/>
    <property type="match status" value="1"/>
</dbReference>
<dbReference type="SMART" id="SM00345">
    <property type="entry name" value="HTH_GNTR"/>
    <property type="match status" value="1"/>
</dbReference>
<dbReference type="PRINTS" id="PR00035">
    <property type="entry name" value="HTHGNTR"/>
</dbReference>
<dbReference type="InterPro" id="IPR036388">
    <property type="entry name" value="WH-like_DNA-bd_sf"/>
</dbReference>
<dbReference type="InterPro" id="IPR008920">
    <property type="entry name" value="TF_FadR/GntR_C"/>
</dbReference>
<dbReference type="SMART" id="SM00895">
    <property type="entry name" value="FCD"/>
    <property type="match status" value="1"/>
</dbReference>
<dbReference type="GO" id="GO:0003700">
    <property type="term" value="F:DNA-binding transcription factor activity"/>
    <property type="evidence" value="ECO:0007669"/>
    <property type="project" value="InterPro"/>
</dbReference>
<dbReference type="CDD" id="cd07377">
    <property type="entry name" value="WHTH_GntR"/>
    <property type="match status" value="1"/>
</dbReference>
<dbReference type="OrthoDB" id="9028214at2"/>
<keyword evidence="6" id="KW-1185">Reference proteome</keyword>
<dbReference type="PROSITE" id="PS50949">
    <property type="entry name" value="HTH_GNTR"/>
    <property type="match status" value="1"/>
</dbReference>
<dbReference type="Proteomes" id="UP000305709">
    <property type="component" value="Unassembled WGS sequence"/>
</dbReference>
<dbReference type="InterPro" id="IPR036390">
    <property type="entry name" value="WH_DNA-bd_sf"/>
</dbReference>
<dbReference type="SUPFAM" id="SSF48008">
    <property type="entry name" value="GntR ligand-binding domain-like"/>
    <property type="match status" value="1"/>
</dbReference>
<gene>
    <name evidence="5" type="ORF">FHG71_19800</name>
</gene>
<sequence>MEAALVHVLAASSTGLARSLSRQTMRDVIAGKIAALIASRVLEPGDEIPSERALAAALSVSRETVRGAIQSLAARGILDVTHGTRTRVAKSDVGGLGLSLPGRLDVSDYTLDDVHAARVLVERQVVTEATGRISDDGLATLGRSLAAQEACLDDPVQFLICDREFHAAIYRSCGNVLLADLALDLYTYLLDSRRRIVSRPGRIAESIADHRAILEALAAHDAEAAVAAFARHEMRIYHSTAALLTGTEARGAEALSTVREPDRED</sequence>
<dbReference type="Gene3D" id="1.20.120.530">
    <property type="entry name" value="GntR ligand-binding domain-like"/>
    <property type="match status" value="1"/>
</dbReference>
<accession>A0A5C4NBL2</accession>
<protein>
    <submittedName>
        <fullName evidence="5">FadR family transcriptional regulator</fullName>
    </submittedName>
</protein>
<dbReference type="AlphaFoldDB" id="A0A5C4NBL2"/>
<dbReference type="GO" id="GO:0003677">
    <property type="term" value="F:DNA binding"/>
    <property type="evidence" value="ECO:0007669"/>
    <property type="project" value="UniProtKB-KW"/>
</dbReference>
<dbReference type="Gene3D" id="1.10.10.10">
    <property type="entry name" value="Winged helix-like DNA-binding domain superfamily/Winged helix DNA-binding domain"/>
    <property type="match status" value="1"/>
</dbReference>
<keyword evidence="1" id="KW-0805">Transcription regulation</keyword>
<organism evidence="5 6">
    <name type="scientific">Rubellimicrobium roseum</name>
    <dbReference type="NCBI Taxonomy" id="687525"/>
    <lineage>
        <taxon>Bacteria</taxon>
        <taxon>Pseudomonadati</taxon>
        <taxon>Pseudomonadota</taxon>
        <taxon>Alphaproteobacteria</taxon>
        <taxon>Rhodobacterales</taxon>
        <taxon>Roseobacteraceae</taxon>
        <taxon>Rubellimicrobium</taxon>
    </lineage>
</organism>
<keyword evidence="3" id="KW-0804">Transcription</keyword>
<evidence type="ECO:0000256" key="1">
    <source>
        <dbReference type="ARBA" id="ARBA00023015"/>
    </source>
</evidence>
<evidence type="ECO:0000259" key="4">
    <source>
        <dbReference type="PROSITE" id="PS50949"/>
    </source>
</evidence>
<name>A0A5C4NBL2_9RHOB</name>
<dbReference type="SUPFAM" id="SSF46785">
    <property type="entry name" value="Winged helix' DNA-binding domain"/>
    <property type="match status" value="1"/>
</dbReference>
<dbReference type="PANTHER" id="PTHR43537:SF5">
    <property type="entry name" value="UXU OPERON TRANSCRIPTIONAL REGULATOR"/>
    <property type="match status" value="1"/>
</dbReference>
<evidence type="ECO:0000256" key="2">
    <source>
        <dbReference type="ARBA" id="ARBA00023125"/>
    </source>
</evidence>
<evidence type="ECO:0000313" key="5">
    <source>
        <dbReference type="EMBL" id="TNC63092.1"/>
    </source>
</evidence>
<comment type="caution">
    <text evidence="5">The sequence shown here is derived from an EMBL/GenBank/DDBJ whole genome shotgun (WGS) entry which is preliminary data.</text>
</comment>
<dbReference type="Pfam" id="PF07729">
    <property type="entry name" value="FCD"/>
    <property type="match status" value="1"/>
</dbReference>